<evidence type="ECO:0000256" key="1">
    <source>
        <dbReference type="SAM" id="MobiDB-lite"/>
    </source>
</evidence>
<feature type="transmembrane region" description="Helical" evidence="2">
    <location>
        <begin position="66"/>
        <end position="85"/>
    </location>
</feature>
<dbReference type="Proteomes" id="UP000076738">
    <property type="component" value="Unassembled WGS sequence"/>
</dbReference>
<name>A0A167QF82_CALVF</name>
<keyword evidence="2" id="KW-1133">Transmembrane helix</keyword>
<protein>
    <submittedName>
        <fullName evidence="3">Uncharacterized protein</fullName>
    </submittedName>
</protein>
<evidence type="ECO:0000256" key="2">
    <source>
        <dbReference type="SAM" id="Phobius"/>
    </source>
</evidence>
<evidence type="ECO:0000313" key="3">
    <source>
        <dbReference type="EMBL" id="KZO99704.1"/>
    </source>
</evidence>
<proteinExistence type="predicted"/>
<dbReference type="EMBL" id="KV417271">
    <property type="protein sequence ID" value="KZO99704.1"/>
    <property type="molecule type" value="Genomic_DNA"/>
</dbReference>
<dbReference type="AlphaFoldDB" id="A0A167QF82"/>
<keyword evidence="4" id="KW-1185">Reference proteome</keyword>
<sequence length="119" mass="12778">MCTIRRLVACVEACRHQENIGPGTFMPLPESAPPGTGMLFACIYSGMHEWTNASDDGTVIPTAVRVVYWIAFAIIVAVYFLGFHLRPGTFKGTALEANADAQGSDESVGEKDRDAINAA</sequence>
<reference evidence="3 4" key="1">
    <citation type="journal article" date="2016" name="Mol. Biol. Evol.">
        <title>Comparative Genomics of Early-Diverging Mushroom-Forming Fungi Provides Insights into the Origins of Lignocellulose Decay Capabilities.</title>
        <authorList>
            <person name="Nagy L.G."/>
            <person name="Riley R."/>
            <person name="Tritt A."/>
            <person name="Adam C."/>
            <person name="Daum C."/>
            <person name="Floudas D."/>
            <person name="Sun H."/>
            <person name="Yadav J.S."/>
            <person name="Pangilinan J."/>
            <person name="Larsson K.H."/>
            <person name="Matsuura K."/>
            <person name="Barry K."/>
            <person name="Labutti K."/>
            <person name="Kuo R."/>
            <person name="Ohm R.A."/>
            <person name="Bhattacharya S.S."/>
            <person name="Shirouzu T."/>
            <person name="Yoshinaga Y."/>
            <person name="Martin F.M."/>
            <person name="Grigoriev I.V."/>
            <person name="Hibbett D.S."/>
        </authorList>
    </citation>
    <scope>NUCLEOTIDE SEQUENCE [LARGE SCALE GENOMIC DNA]</scope>
    <source>
        <strain evidence="3 4">TUFC12733</strain>
    </source>
</reference>
<feature type="compositionally biased region" description="Basic and acidic residues" evidence="1">
    <location>
        <begin position="108"/>
        <end position="119"/>
    </location>
</feature>
<organism evidence="3 4">
    <name type="scientific">Calocera viscosa (strain TUFC12733)</name>
    <dbReference type="NCBI Taxonomy" id="1330018"/>
    <lineage>
        <taxon>Eukaryota</taxon>
        <taxon>Fungi</taxon>
        <taxon>Dikarya</taxon>
        <taxon>Basidiomycota</taxon>
        <taxon>Agaricomycotina</taxon>
        <taxon>Dacrymycetes</taxon>
        <taxon>Dacrymycetales</taxon>
        <taxon>Dacrymycetaceae</taxon>
        <taxon>Calocera</taxon>
    </lineage>
</organism>
<accession>A0A167QF82</accession>
<feature type="region of interest" description="Disordered" evidence="1">
    <location>
        <begin position="99"/>
        <end position="119"/>
    </location>
</feature>
<evidence type="ECO:0000313" key="4">
    <source>
        <dbReference type="Proteomes" id="UP000076738"/>
    </source>
</evidence>
<keyword evidence="2" id="KW-0472">Membrane</keyword>
<dbReference type="STRING" id="1330018.A0A167QF82"/>
<keyword evidence="2" id="KW-0812">Transmembrane</keyword>
<gene>
    <name evidence="3" type="ORF">CALVIDRAFT_357400</name>
</gene>